<name>A0AAV4T430_9ARAC</name>
<feature type="region of interest" description="Disordered" evidence="1">
    <location>
        <begin position="1"/>
        <end position="117"/>
    </location>
</feature>
<feature type="compositionally biased region" description="Basic and acidic residues" evidence="1">
    <location>
        <begin position="77"/>
        <end position="86"/>
    </location>
</feature>
<keyword evidence="3" id="KW-1185">Reference proteome</keyword>
<reference evidence="2 3" key="1">
    <citation type="submission" date="2021-06" db="EMBL/GenBank/DDBJ databases">
        <title>Caerostris darwini draft genome.</title>
        <authorList>
            <person name="Kono N."/>
            <person name="Arakawa K."/>
        </authorList>
    </citation>
    <scope>NUCLEOTIDE SEQUENCE [LARGE SCALE GENOMIC DNA]</scope>
</reference>
<protein>
    <submittedName>
        <fullName evidence="2">Uncharacterized protein</fullName>
    </submittedName>
</protein>
<evidence type="ECO:0000256" key="1">
    <source>
        <dbReference type="SAM" id="MobiDB-lite"/>
    </source>
</evidence>
<feature type="compositionally biased region" description="Polar residues" evidence="1">
    <location>
        <begin position="37"/>
        <end position="61"/>
    </location>
</feature>
<dbReference type="Proteomes" id="UP001054837">
    <property type="component" value="Unassembled WGS sequence"/>
</dbReference>
<organism evidence="2 3">
    <name type="scientific">Caerostris darwini</name>
    <dbReference type="NCBI Taxonomy" id="1538125"/>
    <lineage>
        <taxon>Eukaryota</taxon>
        <taxon>Metazoa</taxon>
        <taxon>Ecdysozoa</taxon>
        <taxon>Arthropoda</taxon>
        <taxon>Chelicerata</taxon>
        <taxon>Arachnida</taxon>
        <taxon>Araneae</taxon>
        <taxon>Araneomorphae</taxon>
        <taxon>Entelegynae</taxon>
        <taxon>Araneoidea</taxon>
        <taxon>Araneidae</taxon>
        <taxon>Caerostris</taxon>
    </lineage>
</organism>
<proteinExistence type="predicted"/>
<evidence type="ECO:0000313" key="2">
    <source>
        <dbReference type="EMBL" id="GIY40870.1"/>
    </source>
</evidence>
<sequence>MKPSLSPPKLKRGVKERMKPKNAVSSQHPSHRRGINQRPQTPTTHGGTEDQTTQQNISSSIRFFIIKHPSPKKLKRGVKERMKPKNDLSSQHPSHRRGINQRPQTPTAHGGTKDVVI</sequence>
<dbReference type="EMBL" id="BPLQ01009016">
    <property type="protein sequence ID" value="GIY40870.1"/>
    <property type="molecule type" value="Genomic_DNA"/>
</dbReference>
<comment type="caution">
    <text evidence="2">The sequence shown here is derived from an EMBL/GenBank/DDBJ whole genome shotgun (WGS) entry which is preliminary data.</text>
</comment>
<evidence type="ECO:0000313" key="3">
    <source>
        <dbReference type="Proteomes" id="UP001054837"/>
    </source>
</evidence>
<accession>A0AAV4T430</accession>
<gene>
    <name evidence="2" type="ORF">CDAR_378331</name>
</gene>
<dbReference type="AlphaFoldDB" id="A0AAV4T430"/>